<sequence length="119" mass="13124">MRHDHKESDVKNSGRDAPEALGKISRLVADNTDLGLPLGANGGGVDIVVSPLETRQICDDELNVFMYFRLLSRPRFILSQLVLFILEPEGTKLVSPPPITFLDLNVSADSTTRFSSKEL</sequence>
<evidence type="ECO:0000313" key="2">
    <source>
        <dbReference type="Proteomes" id="UP000467841"/>
    </source>
</evidence>
<comment type="caution">
    <text evidence="1">The sequence shown here is derived from an EMBL/GenBank/DDBJ whole genome shotgun (WGS) entry which is preliminary data.</text>
</comment>
<keyword evidence="2" id="KW-1185">Reference proteome</keyword>
<dbReference type="Proteomes" id="UP000467841">
    <property type="component" value="Unassembled WGS sequence"/>
</dbReference>
<name>A0A6D2KJL9_9BRAS</name>
<organism evidence="1 2">
    <name type="scientific">Microthlaspi erraticum</name>
    <dbReference type="NCBI Taxonomy" id="1685480"/>
    <lineage>
        <taxon>Eukaryota</taxon>
        <taxon>Viridiplantae</taxon>
        <taxon>Streptophyta</taxon>
        <taxon>Embryophyta</taxon>
        <taxon>Tracheophyta</taxon>
        <taxon>Spermatophyta</taxon>
        <taxon>Magnoliopsida</taxon>
        <taxon>eudicotyledons</taxon>
        <taxon>Gunneridae</taxon>
        <taxon>Pentapetalae</taxon>
        <taxon>rosids</taxon>
        <taxon>malvids</taxon>
        <taxon>Brassicales</taxon>
        <taxon>Brassicaceae</taxon>
        <taxon>Coluteocarpeae</taxon>
        <taxon>Microthlaspi</taxon>
    </lineage>
</organism>
<dbReference type="AlphaFoldDB" id="A0A6D2KJL9"/>
<gene>
    <name evidence="1" type="ORF">MERR_LOCUS35661</name>
</gene>
<proteinExistence type="predicted"/>
<accession>A0A6D2KJL9</accession>
<reference evidence="1" key="1">
    <citation type="submission" date="2020-01" db="EMBL/GenBank/DDBJ databases">
        <authorList>
            <person name="Mishra B."/>
        </authorList>
    </citation>
    <scope>NUCLEOTIDE SEQUENCE [LARGE SCALE GENOMIC DNA]</scope>
</reference>
<dbReference type="EMBL" id="CACVBM020001385">
    <property type="protein sequence ID" value="CAA7048426.1"/>
    <property type="molecule type" value="Genomic_DNA"/>
</dbReference>
<protein>
    <submittedName>
        <fullName evidence="1">Uncharacterized protein</fullName>
    </submittedName>
</protein>
<evidence type="ECO:0000313" key="1">
    <source>
        <dbReference type="EMBL" id="CAA7048426.1"/>
    </source>
</evidence>